<protein>
    <submittedName>
        <fullName evidence="1">Uncharacterized protein</fullName>
    </submittedName>
</protein>
<proteinExistence type="predicted"/>
<accession>A0A2W5FD44</accession>
<evidence type="ECO:0000313" key="2">
    <source>
        <dbReference type="Proteomes" id="UP000249633"/>
    </source>
</evidence>
<dbReference type="AlphaFoldDB" id="A0A2W5FD44"/>
<dbReference type="Proteomes" id="UP000249633">
    <property type="component" value="Unassembled WGS sequence"/>
</dbReference>
<name>A0A2W5FD44_9BURK</name>
<organism evidence="1 2">
    <name type="scientific">Roseateles depolymerans</name>
    <dbReference type="NCBI Taxonomy" id="76731"/>
    <lineage>
        <taxon>Bacteria</taxon>
        <taxon>Pseudomonadati</taxon>
        <taxon>Pseudomonadota</taxon>
        <taxon>Betaproteobacteria</taxon>
        <taxon>Burkholderiales</taxon>
        <taxon>Sphaerotilaceae</taxon>
        <taxon>Roseateles</taxon>
    </lineage>
</organism>
<sequence length="116" mass="12902">MQEGQEQEEARREAAAKAIGDLHAIVEAVLKSLPPSKPWQRQLVQHLHEIDRTIQVLRMTIALERVPSEVTAAKERVLVALRVANRYVAMGRADVGTKAAVRLAYEIGQRIDVTVA</sequence>
<reference evidence="1 2" key="1">
    <citation type="submission" date="2017-08" db="EMBL/GenBank/DDBJ databases">
        <title>Infants hospitalized years apart are colonized by the same room-sourced microbial strains.</title>
        <authorList>
            <person name="Brooks B."/>
            <person name="Olm M.R."/>
            <person name="Firek B.A."/>
            <person name="Baker R."/>
            <person name="Thomas B.C."/>
            <person name="Morowitz M.J."/>
            <person name="Banfield J.F."/>
        </authorList>
    </citation>
    <scope>NUCLEOTIDE SEQUENCE [LARGE SCALE GENOMIC DNA]</scope>
    <source>
        <strain evidence="1">S2_012_000_R2_81</strain>
    </source>
</reference>
<dbReference type="EMBL" id="QFOD01000029">
    <property type="protein sequence ID" value="PZP27549.1"/>
    <property type="molecule type" value="Genomic_DNA"/>
</dbReference>
<evidence type="ECO:0000313" key="1">
    <source>
        <dbReference type="EMBL" id="PZP27549.1"/>
    </source>
</evidence>
<comment type="caution">
    <text evidence="1">The sequence shown here is derived from an EMBL/GenBank/DDBJ whole genome shotgun (WGS) entry which is preliminary data.</text>
</comment>
<gene>
    <name evidence="1" type="ORF">DI603_21640</name>
</gene>